<reference evidence="2" key="1">
    <citation type="journal article" date="2019" name="bioRxiv">
        <title>The Genome of the Zebra Mussel, Dreissena polymorpha: A Resource for Invasive Species Research.</title>
        <authorList>
            <person name="McCartney M.A."/>
            <person name="Auch B."/>
            <person name="Kono T."/>
            <person name="Mallez S."/>
            <person name="Zhang Y."/>
            <person name="Obille A."/>
            <person name="Becker A."/>
            <person name="Abrahante J.E."/>
            <person name="Garbe J."/>
            <person name="Badalamenti J.P."/>
            <person name="Herman A."/>
            <person name="Mangelson H."/>
            <person name="Liachko I."/>
            <person name="Sullivan S."/>
            <person name="Sone E.D."/>
            <person name="Koren S."/>
            <person name="Silverstein K.A.T."/>
            <person name="Beckman K.B."/>
            <person name="Gohl D.M."/>
        </authorList>
    </citation>
    <scope>NUCLEOTIDE SEQUENCE</scope>
    <source>
        <strain evidence="2">Duluth1</strain>
        <tissue evidence="2">Whole animal</tissue>
    </source>
</reference>
<dbReference type="SMART" id="SM01265">
    <property type="entry name" value="Mab-21"/>
    <property type="match status" value="1"/>
</dbReference>
<evidence type="ECO:0000259" key="1">
    <source>
        <dbReference type="Pfam" id="PF20266"/>
    </source>
</evidence>
<dbReference type="EMBL" id="JAIWYP010000004">
    <property type="protein sequence ID" value="KAH3829779.1"/>
    <property type="molecule type" value="Genomic_DNA"/>
</dbReference>
<keyword evidence="3" id="KW-1185">Reference proteome</keyword>
<accession>A0A9D4H5D1</accession>
<dbReference type="Pfam" id="PF20266">
    <property type="entry name" value="Mab-21_C"/>
    <property type="match status" value="1"/>
</dbReference>
<dbReference type="InterPro" id="IPR046906">
    <property type="entry name" value="Mab-21_HhH/H2TH-like"/>
</dbReference>
<comment type="caution">
    <text evidence="2">The sequence shown here is derived from an EMBL/GenBank/DDBJ whole genome shotgun (WGS) entry which is preliminary data.</text>
</comment>
<protein>
    <recommendedName>
        <fullName evidence="1">Mab-21-like HhH/H2TH-like domain-containing protein</fullName>
    </recommendedName>
</protein>
<dbReference type="PANTHER" id="PTHR10656">
    <property type="entry name" value="CELL FATE DETERMINING PROTEIN MAB21-RELATED"/>
    <property type="match status" value="1"/>
</dbReference>
<organism evidence="2 3">
    <name type="scientific">Dreissena polymorpha</name>
    <name type="common">Zebra mussel</name>
    <name type="synonym">Mytilus polymorpha</name>
    <dbReference type="NCBI Taxonomy" id="45954"/>
    <lineage>
        <taxon>Eukaryota</taxon>
        <taxon>Metazoa</taxon>
        <taxon>Spiralia</taxon>
        <taxon>Lophotrochozoa</taxon>
        <taxon>Mollusca</taxon>
        <taxon>Bivalvia</taxon>
        <taxon>Autobranchia</taxon>
        <taxon>Heteroconchia</taxon>
        <taxon>Euheterodonta</taxon>
        <taxon>Imparidentia</taxon>
        <taxon>Neoheterodontei</taxon>
        <taxon>Myida</taxon>
        <taxon>Dreissenoidea</taxon>
        <taxon>Dreissenidae</taxon>
        <taxon>Dreissena</taxon>
    </lineage>
</organism>
<dbReference type="InterPro" id="IPR024810">
    <property type="entry name" value="MAB21L/cGLR"/>
</dbReference>
<sequence length="718" mass="83741">MEDIGVTEEMVNFRRYIFLQHEVRLPLDDLSSKYTNPVWNEAENAVYEFGSQVEGSTTLGMNSDHDMMYVSPFLKVILQGPKAEISEGARIEALVVKDETCCCFLQVGPMDPKTEPTFALAMNTFDMTGQIFRDSQGRLFVLNQPVVDNFASLLTPEPECIVQHGPALMRSGIEEYTFALYCPSLPDDCQVLFTRPKPGHWPKQQTLSKAKQCGMFIVHPGNMGSTFDCRNLILTIKFSFVSSQIQWRMSTNLIERFLMFDLNIVQMSAYILTKMIRKEFLSHPAENRLSTFHMKTSLLFTIEQFPEKIWKKDNLVQCVLYCLNTLRRFLKRRFCPHYTIASVNLFENKLEVWEMNHLENNVLGLINAKLRCVEILRMDKFGKRLFMKKYGRYGIKSQLSTKEEKRSQIICENFLNINRSQSCYINRVATQSGNKLDTWLNDTIQLESFFLENDIKYRLERKYKLNDFLSQKASVYASRCIEKNSVIPEDIDEMFRVSLSSENISCYLKYASMLVCTQRKEKAALLLNDLSITTDMIEVSPFLRDSKKFRKRAKITSSNSPSEIVKDCLRKIVTPVSFSREESHCLPKHLVYEMYRRDIDKYKKVIMYFEPIHKRWRDTAVINVRPFLFYLQYLSSSNTHTKHVSLCNIEKYLKDKLNGRDNFDKHIETTINILGHMYELENNISAAWTTYAKSVLYVPIDNAALWHLFRLLGQHVYG</sequence>
<dbReference type="Gene3D" id="1.10.1410.40">
    <property type="match status" value="1"/>
</dbReference>
<gene>
    <name evidence="2" type="ORF">DPMN_103007</name>
</gene>
<dbReference type="AlphaFoldDB" id="A0A9D4H5D1"/>
<name>A0A9D4H5D1_DREPO</name>
<dbReference type="PANTHER" id="PTHR10656:SF69">
    <property type="entry name" value="MAB-21-LIKE HHH_H2TH-LIKE DOMAIN-CONTAINING PROTEIN"/>
    <property type="match status" value="1"/>
</dbReference>
<evidence type="ECO:0000313" key="3">
    <source>
        <dbReference type="Proteomes" id="UP000828390"/>
    </source>
</evidence>
<dbReference type="Proteomes" id="UP000828390">
    <property type="component" value="Unassembled WGS sequence"/>
</dbReference>
<evidence type="ECO:0000313" key="2">
    <source>
        <dbReference type="EMBL" id="KAH3829779.1"/>
    </source>
</evidence>
<reference evidence="2" key="2">
    <citation type="submission" date="2020-11" db="EMBL/GenBank/DDBJ databases">
        <authorList>
            <person name="McCartney M.A."/>
            <person name="Auch B."/>
            <person name="Kono T."/>
            <person name="Mallez S."/>
            <person name="Becker A."/>
            <person name="Gohl D.M."/>
            <person name="Silverstein K.A.T."/>
            <person name="Koren S."/>
            <person name="Bechman K.B."/>
            <person name="Herman A."/>
            <person name="Abrahante J.E."/>
            <person name="Garbe J."/>
        </authorList>
    </citation>
    <scope>NUCLEOTIDE SEQUENCE</scope>
    <source>
        <strain evidence="2">Duluth1</strain>
        <tissue evidence="2">Whole animal</tissue>
    </source>
</reference>
<feature type="domain" description="Mab-21-like HhH/H2TH-like" evidence="1">
    <location>
        <begin position="284"/>
        <end position="355"/>
    </location>
</feature>
<proteinExistence type="predicted"/>